<dbReference type="InterPro" id="IPR001054">
    <property type="entry name" value="A/G_cyclase"/>
</dbReference>
<dbReference type="PANTHER" id="PTHR11920:SF335">
    <property type="entry name" value="GUANYLATE CYCLASE"/>
    <property type="match status" value="1"/>
</dbReference>
<evidence type="ECO:0000313" key="9">
    <source>
        <dbReference type="EMBL" id="CAH2016222.1"/>
    </source>
</evidence>
<organism evidence="9 10">
    <name type="scientific">Acanthoscelides obtectus</name>
    <name type="common">Bean weevil</name>
    <name type="synonym">Bruchus obtectus</name>
    <dbReference type="NCBI Taxonomy" id="200917"/>
    <lineage>
        <taxon>Eukaryota</taxon>
        <taxon>Metazoa</taxon>
        <taxon>Ecdysozoa</taxon>
        <taxon>Arthropoda</taxon>
        <taxon>Hexapoda</taxon>
        <taxon>Insecta</taxon>
        <taxon>Pterygota</taxon>
        <taxon>Neoptera</taxon>
        <taxon>Endopterygota</taxon>
        <taxon>Coleoptera</taxon>
        <taxon>Polyphaga</taxon>
        <taxon>Cucujiformia</taxon>
        <taxon>Chrysomeloidea</taxon>
        <taxon>Chrysomelidae</taxon>
        <taxon>Bruchinae</taxon>
        <taxon>Bruchini</taxon>
        <taxon>Acanthoscelides</taxon>
    </lineage>
</organism>
<sequence>MAVCGAPERNENHAQNIIDVSLCMAKHVKQMQMPSRAKVDIRIGVHSGMVVAGVVGIKLPRYCFFGDTVNTASRMQSTSEPGMVHISKVTKCLLPPNGYVLRTRGFVKLKGKGSMETYWVFENIYTEEGYVV</sequence>
<dbReference type="GO" id="GO:0000166">
    <property type="term" value="F:nucleotide binding"/>
    <property type="evidence" value="ECO:0007669"/>
    <property type="project" value="UniProtKB-KW"/>
</dbReference>
<reference evidence="9" key="1">
    <citation type="submission" date="2022-03" db="EMBL/GenBank/DDBJ databases">
        <authorList>
            <person name="Sayadi A."/>
        </authorList>
    </citation>
    <scope>NUCLEOTIDE SEQUENCE</scope>
</reference>
<dbReference type="PROSITE" id="PS50125">
    <property type="entry name" value="GUANYLATE_CYCLASE_2"/>
    <property type="match status" value="1"/>
</dbReference>
<dbReference type="OrthoDB" id="1890790at2759"/>
<evidence type="ECO:0000256" key="6">
    <source>
        <dbReference type="ARBA" id="ARBA00023180"/>
    </source>
</evidence>
<keyword evidence="4" id="KW-1133">Transmembrane helix</keyword>
<evidence type="ECO:0000256" key="3">
    <source>
        <dbReference type="ARBA" id="ARBA00022741"/>
    </source>
</evidence>
<keyword evidence="5" id="KW-0472">Membrane</keyword>
<dbReference type="Gene3D" id="3.30.70.1230">
    <property type="entry name" value="Nucleotide cyclase"/>
    <property type="match status" value="1"/>
</dbReference>
<dbReference type="GO" id="GO:0004383">
    <property type="term" value="F:guanylate cyclase activity"/>
    <property type="evidence" value="ECO:0007669"/>
    <property type="project" value="TreeGrafter"/>
</dbReference>
<evidence type="ECO:0000256" key="4">
    <source>
        <dbReference type="ARBA" id="ARBA00022989"/>
    </source>
</evidence>
<dbReference type="SUPFAM" id="SSF55073">
    <property type="entry name" value="Nucleotide cyclase"/>
    <property type="match status" value="1"/>
</dbReference>
<dbReference type="AlphaFoldDB" id="A0A9P0QAX8"/>
<evidence type="ECO:0000313" key="10">
    <source>
        <dbReference type="Proteomes" id="UP001152888"/>
    </source>
</evidence>
<dbReference type="InterPro" id="IPR050401">
    <property type="entry name" value="Cyclic_nucleotide_synthase"/>
</dbReference>
<keyword evidence="2" id="KW-0812">Transmembrane</keyword>
<keyword evidence="6" id="KW-0325">Glycoprotein</keyword>
<dbReference type="SMART" id="SM00044">
    <property type="entry name" value="CYCc"/>
    <property type="match status" value="1"/>
</dbReference>
<dbReference type="InterPro" id="IPR029787">
    <property type="entry name" value="Nucleotide_cyclase"/>
</dbReference>
<keyword evidence="10" id="KW-1185">Reference proteome</keyword>
<evidence type="ECO:0000256" key="5">
    <source>
        <dbReference type="ARBA" id="ARBA00023136"/>
    </source>
</evidence>
<gene>
    <name evidence="9" type="ORF">ACAOBT_LOCUS35229</name>
</gene>
<dbReference type="Pfam" id="PF00211">
    <property type="entry name" value="Guanylate_cyc"/>
    <property type="match status" value="1"/>
</dbReference>
<proteinExistence type="predicted"/>
<comment type="subcellular location">
    <subcellularLocation>
        <location evidence="1">Membrane</location>
    </subcellularLocation>
</comment>
<accession>A0A9P0QAX8</accession>
<dbReference type="Proteomes" id="UP001152888">
    <property type="component" value="Unassembled WGS sequence"/>
</dbReference>
<protein>
    <recommendedName>
        <fullName evidence="8">Guanylate cyclase domain-containing protein</fullName>
    </recommendedName>
</protein>
<dbReference type="EMBL" id="CAKOFQ010008844">
    <property type="protein sequence ID" value="CAH2016222.1"/>
    <property type="molecule type" value="Genomic_DNA"/>
</dbReference>
<dbReference type="GO" id="GO:0004016">
    <property type="term" value="F:adenylate cyclase activity"/>
    <property type="evidence" value="ECO:0007669"/>
    <property type="project" value="TreeGrafter"/>
</dbReference>
<dbReference type="PANTHER" id="PTHR11920">
    <property type="entry name" value="GUANYLYL CYCLASE"/>
    <property type="match status" value="1"/>
</dbReference>
<evidence type="ECO:0000256" key="1">
    <source>
        <dbReference type="ARBA" id="ARBA00004370"/>
    </source>
</evidence>
<dbReference type="GO" id="GO:0007168">
    <property type="term" value="P:receptor guanylyl cyclase signaling pathway"/>
    <property type="evidence" value="ECO:0007669"/>
    <property type="project" value="TreeGrafter"/>
</dbReference>
<dbReference type="GO" id="GO:0001653">
    <property type="term" value="F:peptide receptor activity"/>
    <property type="evidence" value="ECO:0007669"/>
    <property type="project" value="TreeGrafter"/>
</dbReference>
<dbReference type="GO" id="GO:0035556">
    <property type="term" value="P:intracellular signal transduction"/>
    <property type="evidence" value="ECO:0007669"/>
    <property type="project" value="InterPro"/>
</dbReference>
<keyword evidence="3" id="KW-0547">Nucleotide-binding</keyword>
<evidence type="ECO:0000256" key="7">
    <source>
        <dbReference type="ARBA" id="ARBA00023239"/>
    </source>
</evidence>
<dbReference type="CDD" id="cd07302">
    <property type="entry name" value="CHD"/>
    <property type="match status" value="1"/>
</dbReference>
<comment type="caution">
    <text evidence="9">The sequence shown here is derived from an EMBL/GenBank/DDBJ whole genome shotgun (WGS) entry which is preliminary data.</text>
</comment>
<feature type="domain" description="Guanylate cyclase" evidence="8">
    <location>
        <begin position="1"/>
        <end position="76"/>
    </location>
</feature>
<name>A0A9P0QAX8_ACAOB</name>
<keyword evidence="7" id="KW-0456">Lyase</keyword>
<dbReference type="GO" id="GO:0005886">
    <property type="term" value="C:plasma membrane"/>
    <property type="evidence" value="ECO:0007669"/>
    <property type="project" value="TreeGrafter"/>
</dbReference>
<evidence type="ECO:0000259" key="8">
    <source>
        <dbReference type="PROSITE" id="PS50125"/>
    </source>
</evidence>
<evidence type="ECO:0000256" key="2">
    <source>
        <dbReference type="ARBA" id="ARBA00022692"/>
    </source>
</evidence>